<accession>A0A1E5BXA9</accession>
<name>A0A1E5BXA9_9GAMM</name>
<protein>
    <submittedName>
        <fullName evidence="1">Uncharacterized protein</fullName>
    </submittedName>
</protein>
<sequence length="61" mass="6800">MNYILFQQLAIHFDGAVFLTAYHADDNMATLAVAKSNSPAFKAIIPIKKMVFRSLKLKKAS</sequence>
<proteinExistence type="predicted"/>
<evidence type="ECO:0000313" key="2">
    <source>
        <dbReference type="Proteomes" id="UP000095039"/>
    </source>
</evidence>
<evidence type="ECO:0000313" key="1">
    <source>
        <dbReference type="EMBL" id="OEE57924.1"/>
    </source>
</evidence>
<dbReference type="EMBL" id="AJWN02000104">
    <property type="protein sequence ID" value="OEE57924.1"/>
    <property type="molecule type" value="Genomic_DNA"/>
</dbReference>
<dbReference type="Proteomes" id="UP000095039">
    <property type="component" value="Unassembled WGS sequence"/>
</dbReference>
<dbReference type="AlphaFoldDB" id="A0A1E5BXA9"/>
<reference evidence="1 2" key="1">
    <citation type="journal article" date="2012" name="Science">
        <title>Ecological populations of bacteria act as socially cohesive units of antibiotic production and resistance.</title>
        <authorList>
            <person name="Cordero O.X."/>
            <person name="Wildschutte H."/>
            <person name="Kirkup B."/>
            <person name="Proehl S."/>
            <person name="Ngo L."/>
            <person name="Hussain F."/>
            <person name="Le Roux F."/>
            <person name="Mincer T."/>
            <person name="Polz M.F."/>
        </authorList>
    </citation>
    <scope>NUCLEOTIDE SEQUENCE [LARGE SCALE GENOMIC DNA]</scope>
    <source>
        <strain evidence="1 2">FF-454</strain>
    </source>
</reference>
<gene>
    <name evidence="1" type="ORF">A1OK_04640</name>
</gene>
<keyword evidence="2" id="KW-1185">Reference proteome</keyword>
<comment type="caution">
    <text evidence="1">The sequence shown here is derived from an EMBL/GenBank/DDBJ whole genome shotgun (WGS) entry which is preliminary data.</text>
</comment>
<organism evidence="1 2">
    <name type="scientific">Enterovibrio norvegicus FF-454</name>
    <dbReference type="NCBI Taxonomy" id="1185651"/>
    <lineage>
        <taxon>Bacteria</taxon>
        <taxon>Pseudomonadati</taxon>
        <taxon>Pseudomonadota</taxon>
        <taxon>Gammaproteobacteria</taxon>
        <taxon>Vibrionales</taxon>
        <taxon>Vibrionaceae</taxon>
        <taxon>Enterovibrio</taxon>
    </lineage>
</organism>